<name>A0A2G8KNV4_STIJA</name>
<feature type="region of interest" description="Disordered" evidence="11">
    <location>
        <begin position="83"/>
        <end position="117"/>
    </location>
</feature>
<evidence type="ECO:0000256" key="5">
    <source>
        <dbReference type="ARBA" id="ARBA00022737"/>
    </source>
</evidence>
<evidence type="ECO:0000313" key="13">
    <source>
        <dbReference type="Proteomes" id="UP000230750"/>
    </source>
</evidence>
<dbReference type="InterPro" id="IPR036322">
    <property type="entry name" value="WD40_repeat_dom_sf"/>
</dbReference>
<reference evidence="12 13" key="1">
    <citation type="journal article" date="2017" name="PLoS Biol.">
        <title>The sea cucumber genome provides insights into morphological evolution and visceral regeneration.</title>
        <authorList>
            <person name="Zhang X."/>
            <person name="Sun L."/>
            <person name="Yuan J."/>
            <person name="Sun Y."/>
            <person name="Gao Y."/>
            <person name="Zhang L."/>
            <person name="Li S."/>
            <person name="Dai H."/>
            <person name="Hamel J.F."/>
            <person name="Liu C."/>
            <person name="Yu Y."/>
            <person name="Liu S."/>
            <person name="Lin W."/>
            <person name="Guo K."/>
            <person name="Jin S."/>
            <person name="Xu P."/>
            <person name="Storey K.B."/>
            <person name="Huan P."/>
            <person name="Zhang T."/>
            <person name="Zhou Y."/>
            <person name="Zhang J."/>
            <person name="Lin C."/>
            <person name="Li X."/>
            <person name="Xing L."/>
            <person name="Huo D."/>
            <person name="Sun M."/>
            <person name="Wang L."/>
            <person name="Mercier A."/>
            <person name="Li F."/>
            <person name="Yang H."/>
            <person name="Xiang J."/>
        </authorList>
    </citation>
    <scope>NUCLEOTIDE SEQUENCE [LARGE SCALE GENOMIC DNA]</scope>
    <source>
        <strain evidence="12">Shaxun</strain>
        <tissue evidence="12">Muscle</tissue>
    </source>
</reference>
<gene>
    <name evidence="12" type="ORF">BSL78_13426</name>
</gene>
<protein>
    <recommendedName>
        <fullName evidence="9">U3 small nucleolar RNA-associated protein 18 homolog</fullName>
    </recommendedName>
    <alternativeName>
        <fullName evidence="10">WD repeat-containing protein 50</fullName>
    </alternativeName>
</protein>
<evidence type="ECO:0000256" key="9">
    <source>
        <dbReference type="ARBA" id="ARBA00074442"/>
    </source>
</evidence>
<proteinExistence type="inferred from homology"/>
<dbReference type="GO" id="GO:0034388">
    <property type="term" value="C:Pwp2p-containing subcomplex of 90S preribosome"/>
    <property type="evidence" value="ECO:0007669"/>
    <property type="project" value="TreeGrafter"/>
</dbReference>
<evidence type="ECO:0000256" key="6">
    <source>
        <dbReference type="ARBA" id="ARBA00023242"/>
    </source>
</evidence>
<evidence type="ECO:0000256" key="11">
    <source>
        <dbReference type="SAM" id="MobiDB-lite"/>
    </source>
</evidence>
<evidence type="ECO:0000256" key="10">
    <source>
        <dbReference type="ARBA" id="ARBA00075773"/>
    </source>
</evidence>
<feature type="compositionally biased region" description="Basic and acidic residues" evidence="11">
    <location>
        <begin position="98"/>
        <end position="116"/>
    </location>
</feature>
<keyword evidence="5" id="KW-0677">Repeat</keyword>
<comment type="caution">
    <text evidence="12">The sequence shown here is derived from an EMBL/GenBank/DDBJ whole genome shotgun (WGS) entry which is preliminary data.</text>
</comment>
<evidence type="ECO:0000256" key="4">
    <source>
        <dbReference type="ARBA" id="ARBA00022574"/>
    </source>
</evidence>
<comment type="function">
    <text evidence="8">Part of the small subunit (SSU) processome, first precursor of the small eukaryotic ribosomal subunit. During the assembly of the SSU processome in the nucleolus, many ribosome biogenesis factors, an RNA chaperone and ribosomal proteins associate with the nascent pre-rRNA and work in concert to generate RNA folding, modifications, rearrangements and cleavage as well as targeted degradation of pre-ribosomal RNA by the RNA exosome. Involved in nucleolar processing of pre-18S ribosomal RNA.</text>
</comment>
<dbReference type="OrthoDB" id="1935146at2759"/>
<dbReference type="AlphaFoldDB" id="A0A2G8KNV4"/>
<evidence type="ECO:0000256" key="2">
    <source>
        <dbReference type="ARBA" id="ARBA00022552"/>
    </source>
</evidence>
<evidence type="ECO:0000256" key="3">
    <source>
        <dbReference type="ARBA" id="ARBA00022553"/>
    </source>
</evidence>
<comment type="similarity">
    <text evidence="7">Belongs to the WD repeat UTP18 family.</text>
</comment>
<dbReference type="SMART" id="SM00320">
    <property type="entry name" value="WD40"/>
    <property type="match status" value="4"/>
</dbReference>
<dbReference type="GO" id="GO:0006364">
    <property type="term" value="P:rRNA processing"/>
    <property type="evidence" value="ECO:0007669"/>
    <property type="project" value="UniProtKB-KW"/>
</dbReference>
<dbReference type="Gene3D" id="2.130.10.10">
    <property type="entry name" value="YVTN repeat-like/Quinoprotein amine dehydrogenase"/>
    <property type="match status" value="1"/>
</dbReference>
<feature type="region of interest" description="Disordered" evidence="11">
    <location>
        <begin position="1"/>
        <end position="44"/>
    </location>
</feature>
<dbReference type="Proteomes" id="UP000230750">
    <property type="component" value="Unassembled WGS sequence"/>
</dbReference>
<comment type="subcellular location">
    <subcellularLocation>
        <location evidence="1">Nucleus</location>
        <location evidence="1">Nucleolus</location>
    </subcellularLocation>
</comment>
<evidence type="ECO:0000256" key="1">
    <source>
        <dbReference type="ARBA" id="ARBA00004604"/>
    </source>
</evidence>
<dbReference type="PANTHER" id="PTHR18359:SF0">
    <property type="entry name" value="U3 SMALL NUCLEOLAR RNA-ASSOCIATED PROTEIN 18 HOMOLOG"/>
    <property type="match status" value="1"/>
</dbReference>
<evidence type="ECO:0000313" key="12">
    <source>
        <dbReference type="EMBL" id="PIK49694.1"/>
    </source>
</evidence>
<sequence length="493" mass="55589">MLRKNNNFVVDAGTQLSPKKKRKSAPSQEALGLPQRKDEEESYLESKVFGGENLLLDTLLEKRLTSQHTEVKDSEIIKEGLLEEERPKPVWQDEDDSNSERNTIENKQDSDREKARQLQFERALGPRPLWALLKSERLQEQSDSDDESEEETFIPLTRRTGTYLTSSASLPKGHLDFQICNDANISRRNKKFVSSVEFHKTAQVILVAGYDQTLSLFQVDGKQNAAIQSIFLENFPIYSAHFSADGNEVIMSSEFKWFYSFDMMTGKVHKIPQIKGVPERSFPLFRVSPDGKLLAFRGKCGNIYLVSAKSKEYISTFKGNGRMMDLCFSSDGSRLFSVGDECKVYVWDVNNRRCVHMFEDDGCTLGTSISASDNGQYIAVGSDSGIVNLYDQGCFEKTRPTPLKIIKNLTTNVTATKFAPSNEILGIASRLESNAVKMIHLPSYEAFPNFGDSKLNFVRCATAIDFSPNSGYLCLGSSKERALLFRLKHYSSY</sequence>
<dbReference type="EMBL" id="MRZV01000451">
    <property type="protein sequence ID" value="PIK49694.1"/>
    <property type="molecule type" value="Genomic_DNA"/>
</dbReference>
<dbReference type="GO" id="GO:0032040">
    <property type="term" value="C:small-subunit processome"/>
    <property type="evidence" value="ECO:0007669"/>
    <property type="project" value="TreeGrafter"/>
</dbReference>
<dbReference type="STRING" id="307972.A0A2G8KNV4"/>
<organism evidence="12 13">
    <name type="scientific">Stichopus japonicus</name>
    <name type="common">Sea cucumber</name>
    <dbReference type="NCBI Taxonomy" id="307972"/>
    <lineage>
        <taxon>Eukaryota</taxon>
        <taxon>Metazoa</taxon>
        <taxon>Echinodermata</taxon>
        <taxon>Eleutherozoa</taxon>
        <taxon>Echinozoa</taxon>
        <taxon>Holothuroidea</taxon>
        <taxon>Aspidochirotacea</taxon>
        <taxon>Aspidochirotida</taxon>
        <taxon>Stichopodidae</taxon>
        <taxon>Apostichopus</taxon>
    </lineage>
</organism>
<accession>A0A2G8KNV4</accession>
<dbReference type="Pfam" id="PF00400">
    <property type="entry name" value="WD40"/>
    <property type="match status" value="2"/>
</dbReference>
<keyword evidence="6" id="KW-0539">Nucleus</keyword>
<dbReference type="InterPro" id="IPR045161">
    <property type="entry name" value="Utp18"/>
</dbReference>
<dbReference type="FunFam" id="2.130.10.10:FF:000121">
    <property type="entry name" value="U3 small nucleolar RNA-associated protein 18 homolog"/>
    <property type="match status" value="1"/>
</dbReference>
<keyword evidence="4" id="KW-0853">WD repeat</keyword>
<keyword evidence="2" id="KW-0698">rRNA processing</keyword>
<evidence type="ECO:0000256" key="8">
    <source>
        <dbReference type="ARBA" id="ARBA00058527"/>
    </source>
</evidence>
<keyword evidence="13" id="KW-1185">Reference proteome</keyword>
<dbReference type="InterPro" id="IPR015943">
    <property type="entry name" value="WD40/YVTN_repeat-like_dom_sf"/>
</dbReference>
<keyword evidence="3" id="KW-0597">Phosphoprotein</keyword>
<evidence type="ECO:0000256" key="7">
    <source>
        <dbReference type="ARBA" id="ARBA00025767"/>
    </source>
</evidence>
<dbReference type="SUPFAM" id="SSF50978">
    <property type="entry name" value="WD40 repeat-like"/>
    <property type="match status" value="1"/>
</dbReference>
<dbReference type="InterPro" id="IPR001680">
    <property type="entry name" value="WD40_rpt"/>
</dbReference>
<dbReference type="PANTHER" id="PTHR18359">
    <property type="entry name" value="WD-REPEAT PROTEIN-RELATED"/>
    <property type="match status" value="1"/>
</dbReference>